<keyword evidence="3" id="KW-1185">Reference proteome</keyword>
<dbReference type="AlphaFoldDB" id="A0A9P4T803"/>
<dbReference type="EMBL" id="SWKU01000024">
    <property type="protein sequence ID" value="KAF2997047.1"/>
    <property type="molecule type" value="Genomic_DNA"/>
</dbReference>
<sequence>MEGESAHSQNNTKSAADELLALCQANAILTQRLREFETEDPQTREARKLRLKHAEIEQLKASVEQTHAETDAIKLELAERQTYLRELNERINDLVRPVPFAVKETRKKDKPKGKKGEVRGGSP</sequence>
<comment type="caution">
    <text evidence="2">The sequence shown here is derived from an EMBL/GenBank/DDBJ whole genome shotgun (WGS) entry which is preliminary data.</text>
</comment>
<dbReference type="OrthoDB" id="3944110at2759"/>
<feature type="compositionally biased region" description="Basic and acidic residues" evidence="1">
    <location>
        <begin position="114"/>
        <end position="123"/>
    </location>
</feature>
<evidence type="ECO:0000256" key="1">
    <source>
        <dbReference type="SAM" id="MobiDB-lite"/>
    </source>
</evidence>
<reference evidence="2" key="1">
    <citation type="submission" date="2019-04" db="EMBL/GenBank/DDBJ databases">
        <title>Sequencing of skin fungus with MAO and IRED activity.</title>
        <authorList>
            <person name="Marsaioli A.J."/>
            <person name="Bonatto J.M.C."/>
            <person name="Reis Junior O."/>
        </authorList>
    </citation>
    <scope>NUCLEOTIDE SEQUENCE</scope>
    <source>
        <strain evidence="2">30M1</strain>
    </source>
</reference>
<accession>A0A9P4T803</accession>
<feature type="region of interest" description="Disordered" evidence="1">
    <location>
        <begin position="100"/>
        <end position="123"/>
    </location>
</feature>
<name>A0A9P4T803_CURKU</name>
<gene>
    <name evidence="2" type="ORF">E8E13_000993</name>
</gene>
<organism evidence="2 3">
    <name type="scientific">Curvularia kusanoi</name>
    <name type="common">Cochliobolus kusanoi</name>
    <dbReference type="NCBI Taxonomy" id="90978"/>
    <lineage>
        <taxon>Eukaryota</taxon>
        <taxon>Fungi</taxon>
        <taxon>Dikarya</taxon>
        <taxon>Ascomycota</taxon>
        <taxon>Pezizomycotina</taxon>
        <taxon>Dothideomycetes</taxon>
        <taxon>Pleosporomycetidae</taxon>
        <taxon>Pleosporales</taxon>
        <taxon>Pleosporineae</taxon>
        <taxon>Pleosporaceae</taxon>
        <taxon>Curvularia</taxon>
    </lineage>
</organism>
<protein>
    <submittedName>
        <fullName evidence="2">Uncharacterized protein</fullName>
    </submittedName>
</protein>
<evidence type="ECO:0000313" key="2">
    <source>
        <dbReference type="EMBL" id="KAF2997047.1"/>
    </source>
</evidence>
<dbReference type="Proteomes" id="UP000801428">
    <property type="component" value="Unassembled WGS sequence"/>
</dbReference>
<evidence type="ECO:0000313" key="3">
    <source>
        <dbReference type="Proteomes" id="UP000801428"/>
    </source>
</evidence>
<proteinExistence type="predicted"/>